<proteinExistence type="inferred from homology"/>
<evidence type="ECO:0000256" key="5">
    <source>
        <dbReference type="ARBA" id="ARBA00023203"/>
    </source>
</evidence>
<dbReference type="AlphaFoldDB" id="A0A401TW85"/>
<name>A0A401TW85_CHIPU</name>
<keyword evidence="6" id="KW-0518">Myosin</keyword>
<dbReference type="GO" id="GO:0051015">
    <property type="term" value="F:actin filament binding"/>
    <property type="evidence" value="ECO:0007669"/>
    <property type="project" value="TreeGrafter"/>
</dbReference>
<evidence type="ECO:0000256" key="3">
    <source>
        <dbReference type="ARBA" id="ARBA00022840"/>
    </source>
</evidence>
<dbReference type="PANTHER" id="PTHR13140:SF857">
    <property type="entry name" value="MYOSIN-11"/>
    <property type="match status" value="1"/>
</dbReference>
<accession>A0A401TW85</accession>
<dbReference type="Gene3D" id="1.20.120.720">
    <property type="entry name" value="Myosin VI head, motor domain, U50 subdomain"/>
    <property type="match status" value="1"/>
</dbReference>
<dbReference type="PANTHER" id="PTHR13140">
    <property type="entry name" value="MYOSIN"/>
    <property type="match status" value="1"/>
</dbReference>
<organism evidence="9 10">
    <name type="scientific">Chiloscyllium punctatum</name>
    <name type="common">Brownbanded bambooshark</name>
    <name type="synonym">Hemiscyllium punctatum</name>
    <dbReference type="NCBI Taxonomy" id="137246"/>
    <lineage>
        <taxon>Eukaryota</taxon>
        <taxon>Metazoa</taxon>
        <taxon>Chordata</taxon>
        <taxon>Craniata</taxon>
        <taxon>Vertebrata</taxon>
        <taxon>Chondrichthyes</taxon>
        <taxon>Elasmobranchii</taxon>
        <taxon>Galeomorphii</taxon>
        <taxon>Galeoidea</taxon>
        <taxon>Orectolobiformes</taxon>
        <taxon>Hemiscylliidae</taxon>
        <taxon>Chiloscyllium</taxon>
    </lineage>
</organism>
<evidence type="ECO:0000313" key="10">
    <source>
        <dbReference type="Proteomes" id="UP000287033"/>
    </source>
</evidence>
<feature type="non-terminal residue" evidence="9">
    <location>
        <position position="1"/>
    </location>
</feature>
<evidence type="ECO:0000256" key="2">
    <source>
        <dbReference type="ARBA" id="ARBA00022741"/>
    </source>
</evidence>
<dbReference type="InterPro" id="IPR027417">
    <property type="entry name" value="P-loop_NTPase"/>
</dbReference>
<dbReference type="Pfam" id="PF00063">
    <property type="entry name" value="Myosin_head"/>
    <property type="match status" value="1"/>
</dbReference>
<keyword evidence="2" id="KW-0547">Nucleotide-binding</keyword>
<dbReference type="SUPFAM" id="SSF52540">
    <property type="entry name" value="P-loop containing nucleoside triphosphate hydrolases"/>
    <property type="match status" value="1"/>
</dbReference>
<comment type="similarity">
    <text evidence="1 6">Belongs to the TRAFAC class myosin-kinesin ATPase superfamily. Myosin family.</text>
</comment>
<comment type="caution">
    <text evidence="6">Lacks conserved residue(s) required for the propagation of feature annotation.</text>
</comment>
<dbReference type="GO" id="GO:0016459">
    <property type="term" value="C:myosin complex"/>
    <property type="evidence" value="ECO:0007669"/>
    <property type="project" value="UniProtKB-KW"/>
</dbReference>
<evidence type="ECO:0000256" key="6">
    <source>
        <dbReference type="PROSITE-ProRule" id="PRU00782"/>
    </source>
</evidence>
<dbReference type="OrthoDB" id="8909221at2759"/>
<dbReference type="GO" id="GO:0007015">
    <property type="term" value="P:actin filament organization"/>
    <property type="evidence" value="ECO:0007669"/>
    <property type="project" value="TreeGrafter"/>
</dbReference>
<evidence type="ECO:0000256" key="7">
    <source>
        <dbReference type="SAM" id="MobiDB-lite"/>
    </source>
</evidence>
<dbReference type="GO" id="GO:0005524">
    <property type="term" value="F:ATP binding"/>
    <property type="evidence" value="ECO:0007669"/>
    <property type="project" value="UniProtKB-KW"/>
</dbReference>
<keyword evidence="5 6" id="KW-0009">Actin-binding</keyword>
<feature type="region of interest" description="Disordered" evidence="7">
    <location>
        <begin position="91"/>
        <end position="122"/>
    </location>
</feature>
<keyword evidence="3" id="KW-0067">ATP-binding</keyword>
<reference evidence="9 10" key="1">
    <citation type="journal article" date="2018" name="Nat. Ecol. Evol.">
        <title>Shark genomes provide insights into elasmobranch evolution and the origin of vertebrates.</title>
        <authorList>
            <person name="Hara Y"/>
            <person name="Yamaguchi K"/>
            <person name="Onimaru K"/>
            <person name="Kadota M"/>
            <person name="Koyanagi M"/>
            <person name="Keeley SD"/>
            <person name="Tatsumi K"/>
            <person name="Tanaka K"/>
            <person name="Motone F"/>
            <person name="Kageyama Y"/>
            <person name="Nozu R"/>
            <person name="Adachi N"/>
            <person name="Nishimura O"/>
            <person name="Nakagawa R"/>
            <person name="Tanegashima C"/>
            <person name="Kiyatake I"/>
            <person name="Matsumoto R"/>
            <person name="Murakumo K"/>
            <person name="Nishida K"/>
            <person name="Terakita A"/>
            <person name="Kuratani S"/>
            <person name="Sato K"/>
            <person name="Hyodo S Kuraku.S."/>
        </authorList>
    </citation>
    <scope>NUCLEOTIDE SEQUENCE [LARGE SCALE GENOMIC DNA]</scope>
</reference>
<dbReference type="GO" id="GO:0005737">
    <property type="term" value="C:cytoplasm"/>
    <property type="evidence" value="ECO:0007669"/>
    <property type="project" value="TreeGrafter"/>
</dbReference>
<sequence>GPIPSSPPRPPSLALTLPPSRFPAADLLLEPFQSYKFLSNGYIPIAGQLDKDNFQETVEAMTIMGFSQDEITAMLRLVSAVLQFGNITLKKERNTDQASMPEDTGMGSPSAPAASPLVTGYL</sequence>
<comment type="caution">
    <text evidence="9">The sequence shown here is derived from an EMBL/GenBank/DDBJ whole genome shotgun (WGS) entry which is preliminary data.</text>
</comment>
<dbReference type="PROSITE" id="PS51456">
    <property type="entry name" value="MYOSIN_MOTOR"/>
    <property type="match status" value="1"/>
</dbReference>
<dbReference type="InterPro" id="IPR001609">
    <property type="entry name" value="Myosin_head_motor_dom-like"/>
</dbReference>
<dbReference type="GO" id="GO:0000146">
    <property type="term" value="F:microfilament motor activity"/>
    <property type="evidence" value="ECO:0007669"/>
    <property type="project" value="TreeGrafter"/>
</dbReference>
<dbReference type="STRING" id="137246.A0A401TW85"/>
<dbReference type="Gene3D" id="1.10.10.820">
    <property type="match status" value="1"/>
</dbReference>
<keyword evidence="10" id="KW-1185">Reference proteome</keyword>
<protein>
    <recommendedName>
        <fullName evidence="8">Myosin motor domain-containing protein</fullName>
    </recommendedName>
</protein>
<keyword evidence="4" id="KW-0175">Coiled coil</keyword>
<feature type="domain" description="Myosin motor" evidence="8">
    <location>
        <begin position="1"/>
        <end position="122"/>
    </location>
</feature>
<dbReference type="EMBL" id="BEZZ01207509">
    <property type="protein sequence ID" value="GCC46921.1"/>
    <property type="molecule type" value="Genomic_DNA"/>
</dbReference>
<gene>
    <name evidence="9" type="ORF">chiPu_0031343</name>
</gene>
<dbReference type="Proteomes" id="UP000287033">
    <property type="component" value="Unassembled WGS sequence"/>
</dbReference>
<keyword evidence="6" id="KW-0505">Motor protein</keyword>
<evidence type="ECO:0000313" key="9">
    <source>
        <dbReference type="EMBL" id="GCC46921.1"/>
    </source>
</evidence>
<dbReference type="GO" id="GO:0016020">
    <property type="term" value="C:membrane"/>
    <property type="evidence" value="ECO:0007669"/>
    <property type="project" value="TreeGrafter"/>
</dbReference>
<evidence type="ECO:0000259" key="8">
    <source>
        <dbReference type="PROSITE" id="PS51456"/>
    </source>
</evidence>
<evidence type="ECO:0000256" key="4">
    <source>
        <dbReference type="ARBA" id="ARBA00023054"/>
    </source>
</evidence>
<evidence type="ECO:0000256" key="1">
    <source>
        <dbReference type="ARBA" id="ARBA00008314"/>
    </source>
</evidence>